<feature type="region of interest" description="Disordered" evidence="1">
    <location>
        <begin position="336"/>
        <end position="366"/>
    </location>
</feature>
<dbReference type="Proteomes" id="UP000297245">
    <property type="component" value="Unassembled WGS sequence"/>
</dbReference>
<gene>
    <name evidence="2" type="ORF">K435DRAFT_789167</name>
</gene>
<feature type="compositionally biased region" description="Low complexity" evidence="1">
    <location>
        <begin position="338"/>
        <end position="362"/>
    </location>
</feature>
<dbReference type="OrthoDB" id="2946666at2759"/>
<protein>
    <submittedName>
        <fullName evidence="2">Uncharacterized protein</fullName>
    </submittedName>
</protein>
<evidence type="ECO:0000313" key="3">
    <source>
        <dbReference type="Proteomes" id="UP000297245"/>
    </source>
</evidence>
<dbReference type="AlphaFoldDB" id="A0A4S8MTY3"/>
<organism evidence="2 3">
    <name type="scientific">Dendrothele bispora (strain CBS 962.96)</name>
    <dbReference type="NCBI Taxonomy" id="1314807"/>
    <lineage>
        <taxon>Eukaryota</taxon>
        <taxon>Fungi</taxon>
        <taxon>Dikarya</taxon>
        <taxon>Basidiomycota</taxon>
        <taxon>Agaricomycotina</taxon>
        <taxon>Agaricomycetes</taxon>
        <taxon>Agaricomycetidae</taxon>
        <taxon>Agaricales</taxon>
        <taxon>Agaricales incertae sedis</taxon>
        <taxon>Dendrothele</taxon>
    </lineage>
</organism>
<keyword evidence="3" id="KW-1185">Reference proteome</keyword>
<dbReference type="EMBL" id="ML179041">
    <property type="protein sequence ID" value="THV06680.1"/>
    <property type="molecule type" value="Genomic_DNA"/>
</dbReference>
<name>A0A4S8MTY3_DENBC</name>
<feature type="compositionally biased region" description="Basic and acidic residues" evidence="1">
    <location>
        <begin position="92"/>
        <end position="112"/>
    </location>
</feature>
<accession>A0A4S8MTY3</accession>
<feature type="region of interest" description="Disordered" evidence="1">
    <location>
        <begin position="89"/>
        <end position="130"/>
    </location>
</feature>
<reference evidence="2 3" key="1">
    <citation type="journal article" date="2019" name="Nat. Ecol. Evol.">
        <title>Megaphylogeny resolves global patterns of mushroom evolution.</title>
        <authorList>
            <person name="Varga T."/>
            <person name="Krizsan K."/>
            <person name="Foldi C."/>
            <person name="Dima B."/>
            <person name="Sanchez-Garcia M."/>
            <person name="Sanchez-Ramirez S."/>
            <person name="Szollosi G.J."/>
            <person name="Szarkandi J.G."/>
            <person name="Papp V."/>
            <person name="Albert L."/>
            <person name="Andreopoulos W."/>
            <person name="Angelini C."/>
            <person name="Antonin V."/>
            <person name="Barry K.W."/>
            <person name="Bougher N.L."/>
            <person name="Buchanan P."/>
            <person name="Buyck B."/>
            <person name="Bense V."/>
            <person name="Catcheside P."/>
            <person name="Chovatia M."/>
            <person name="Cooper J."/>
            <person name="Damon W."/>
            <person name="Desjardin D."/>
            <person name="Finy P."/>
            <person name="Geml J."/>
            <person name="Haridas S."/>
            <person name="Hughes K."/>
            <person name="Justo A."/>
            <person name="Karasinski D."/>
            <person name="Kautmanova I."/>
            <person name="Kiss B."/>
            <person name="Kocsube S."/>
            <person name="Kotiranta H."/>
            <person name="LaButti K.M."/>
            <person name="Lechner B.E."/>
            <person name="Liimatainen K."/>
            <person name="Lipzen A."/>
            <person name="Lukacs Z."/>
            <person name="Mihaltcheva S."/>
            <person name="Morgado L.N."/>
            <person name="Niskanen T."/>
            <person name="Noordeloos M.E."/>
            <person name="Ohm R.A."/>
            <person name="Ortiz-Santana B."/>
            <person name="Ovrebo C."/>
            <person name="Racz N."/>
            <person name="Riley R."/>
            <person name="Savchenko A."/>
            <person name="Shiryaev A."/>
            <person name="Soop K."/>
            <person name="Spirin V."/>
            <person name="Szebenyi C."/>
            <person name="Tomsovsky M."/>
            <person name="Tulloss R.E."/>
            <person name="Uehling J."/>
            <person name="Grigoriev I.V."/>
            <person name="Vagvolgyi C."/>
            <person name="Papp T."/>
            <person name="Martin F.M."/>
            <person name="Miettinen O."/>
            <person name="Hibbett D.S."/>
            <person name="Nagy L.G."/>
        </authorList>
    </citation>
    <scope>NUCLEOTIDE SEQUENCE [LARGE SCALE GENOMIC DNA]</scope>
    <source>
        <strain evidence="2 3">CBS 962.96</strain>
    </source>
</reference>
<proteinExistence type="predicted"/>
<evidence type="ECO:0000313" key="2">
    <source>
        <dbReference type="EMBL" id="THV06680.1"/>
    </source>
</evidence>
<sequence length="465" mass="51753">MSFNDLPFLTFFHNTSFRVDGIPVERDIDRSRLIEVSPDREDTFAKGLSIHELRQLFKINSVLVNEEWLSLHKIQHDVKIRKTTMRTSAFFRDARENQREQGEKEKGTDENTGRAGRAHSRRISSGSSFNPVQAMSSIENRLLTNVHEAMRAGGIPLPYVTTHHKMISPRPLGPTHVLVAVEASQEEKAGNVKQRNRGDYIATYSTCLELPINDLLFILGCPNLNEAIGDTTHWSPLPHRLTDELPRVGVRVPNLQTFPELVIFLHTYNQAELLRKIIPQWVRDMVHPLTILSGFESHQNSAASKSVTRGSISSLGSQDSVSSKRDWFATLFGRGRTPSSGSVSLQSSSSSLSVSGPNSLGSQQSSLPGPLGALIDAHTSSAGLSQATRTLHAVARDIAYSANRAAIADTNKESIDLVQMQMSLNALRENLDFVGYFEKSLWNELDIYREVLLKAISFQAELTRD</sequence>
<evidence type="ECO:0000256" key="1">
    <source>
        <dbReference type="SAM" id="MobiDB-lite"/>
    </source>
</evidence>